<gene>
    <name evidence="1" type="ORF">LV75_001624</name>
</gene>
<accession>A0ABT1I9A4</accession>
<keyword evidence="1" id="KW-0966">Cell projection</keyword>
<name>A0ABT1I9A4_9PSEU</name>
<dbReference type="Proteomes" id="UP001205185">
    <property type="component" value="Unassembled WGS sequence"/>
</dbReference>
<comment type="caution">
    <text evidence="1">The sequence shown here is derived from an EMBL/GenBank/DDBJ whole genome shotgun (WGS) entry which is preliminary data.</text>
</comment>
<dbReference type="InterPro" id="IPR009384">
    <property type="entry name" value="SwrD-like"/>
</dbReference>
<protein>
    <submittedName>
        <fullName evidence="1">Flagellar protein FlbD</fullName>
    </submittedName>
</protein>
<keyword evidence="2" id="KW-1185">Reference proteome</keyword>
<dbReference type="EMBL" id="JAMTCO010000004">
    <property type="protein sequence ID" value="MCP2269136.1"/>
    <property type="molecule type" value="Genomic_DNA"/>
</dbReference>
<evidence type="ECO:0000313" key="2">
    <source>
        <dbReference type="Proteomes" id="UP001205185"/>
    </source>
</evidence>
<dbReference type="PANTHER" id="PTHR39185:SF1">
    <property type="entry name" value="SWARMING MOTILITY PROTEIN SWRD"/>
    <property type="match status" value="1"/>
</dbReference>
<proteinExistence type="predicted"/>
<reference evidence="1 2" key="1">
    <citation type="submission" date="2022-06" db="EMBL/GenBank/DDBJ databases">
        <title>Genomic Encyclopedia of Archaeal and Bacterial Type Strains, Phase II (KMG-II): from individual species to whole genera.</title>
        <authorList>
            <person name="Goeker M."/>
        </authorList>
    </citation>
    <scope>NUCLEOTIDE SEQUENCE [LARGE SCALE GENOMIC DNA]</scope>
    <source>
        <strain evidence="1 2">DSM 44255</strain>
    </source>
</reference>
<evidence type="ECO:0000313" key="1">
    <source>
        <dbReference type="EMBL" id="MCP2269136.1"/>
    </source>
</evidence>
<dbReference type="PANTHER" id="PTHR39185">
    <property type="entry name" value="SWARMING MOTILITY PROTEIN SWRD"/>
    <property type="match status" value="1"/>
</dbReference>
<keyword evidence="1" id="KW-0282">Flagellum</keyword>
<keyword evidence="1" id="KW-0969">Cilium</keyword>
<sequence length="112" mass="11955">MVEPTGSTEGPNTGTPRTDAVILLNRLNGQPFALNPDLLERAESTPDTVITLVNGAKYVVAQSLDELAALVREHRAEILGQAQDAADRGHRPVPTLVDTGEATLLHLPERGI</sequence>
<dbReference type="Pfam" id="PF06289">
    <property type="entry name" value="FlbD"/>
    <property type="match status" value="1"/>
</dbReference>
<organism evidence="1 2">
    <name type="scientific">Actinokineospora diospyrosa</name>
    <dbReference type="NCBI Taxonomy" id="103728"/>
    <lineage>
        <taxon>Bacteria</taxon>
        <taxon>Bacillati</taxon>
        <taxon>Actinomycetota</taxon>
        <taxon>Actinomycetes</taxon>
        <taxon>Pseudonocardiales</taxon>
        <taxon>Pseudonocardiaceae</taxon>
        <taxon>Actinokineospora</taxon>
    </lineage>
</organism>